<feature type="non-terminal residue" evidence="2">
    <location>
        <position position="82"/>
    </location>
</feature>
<comment type="caution">
    <text evidence="2">The sequence shown here is derived from an EMBL/GenBank/DDBJ whole genome shotgun (WGS) entry which is preliminary data.</text>
</comment>
<name>A0ABD0QXS4_CIRMR</name>
<accession>A0ABD0QXS4</accession>
<reference evidence="2 3" key="1">
    <citation type="submission" date="2024-05" db="EMBL/GenBank/DDBJ databases">
        <title>Genome sequencing and assembly of Indian major carp, Cirrhinus mrigala (Hamilton, 1822).</title>
        <authorList>
            <person name="Mohindra V."/>
            <person name="Chowdhury L.M."/>
            <person name="Lal K."/>
            <person name="Jena J.K."/>
        </authorList>
    </citation>
    <scope>NUCLEOTIDE SEQUENCE [LARGE SCALE GENOMIC DNA]</scope>
    <source>
        <strain evidence="2">CM1030</strain>
        <tissue evidence="2">Blood</tissue>
    </source>
</reference>
<feature type="non-terminal residue" evidence="2">
    <location>
        <position position="1"/>
    </location>
</feature>
<proteinExistence type="predicted"/>
<gene>
    <name evidence="2" type="ORF">M9458_013730</name>
</gene>
<dbReference type="EMBL" id="JAMKFB020000006">
    <property type="protein sequence ID" value="KAL0191032.1"/>
    <property type="molecule type" value="Genomic_DNA"/>
</dbReference>
<keyword evidence="3" id="KW-1185">Reference proteome</keyword>
<organism evidence="2 3">
    <name type="scientific">Cirrhinus mrigala</name>
    <name type="common">Mrigala</name>
    <dbReference type="NCBI Taxonomy" id="683832"/>
    <lineage>
        <taxon>Eukaryota</taxon>
        <taxon>Metazoa</taxon>
        <taxon>Chordata</taxon>
        <taxon>Craniata</taxon>
        <taxon>Vertebrata</taxon>
        <taxon>Euteleostomi</taxon>
        <taxon>Actinopterygii</taxon>
        <taxon>Neopterygii</taxon>
        <taxon>Teleostei</taxon>
        <taxon>Ostariophysi</taxon>
        <taxon>Cypriniformes</taxon>
        <taxon>Cyprinidae</taxon>
        <taxon>Labeoninae</taxon>
        <taxon>Labeonini</taxon>
        <taxon>Cirrhinus</taxon>
    </lineage>
</organism>
<sequence length="82" mass="9215">ETLLNPDSSAEEKTYTLRGDEEESNVTPVPARIREIITRNLADTPTGESSEVEENRLPKDLPSQMCTDRDQLLSRQAVLTSR</sequence>
<feature type="region of interest" description="Disordered" evidence="1">
    <location>
        <begin position="1"/>
        <end position="64"/>
    </location>
</feature>
<protein>
    <submittedName>
        <fullName evidence="2">Uncharacterized protein</fullName>
    </submittedName>
</protein>
<dbReference type="AlphaFoldDB" id="A0ABD0QXS4"/>
<evidence type="ECO:0000256" key="1">
    <source>
        <dbReference type="SAM" id="MobiDB-lite"/>
    </source>
</evidence>
<feature type="compositionally biased region" description="Basic and acidic residues" evidence="1">
    <location>
        <begin position="10"/>
        <end position="19"/>
    </location>
</feature>
<dbReference type="Proteomes" id="UP001529510">
    <property type="component" value="Unassembled WGS sequence"/>
</dbReference>
<evidence type="ECO:0000313" key="2">
    <source>
        <dbReference type="EMBL" id="KAL0191032.1"/>
    </source>
</evidence>
<evidence type="ECO:0000313" key="3">
    <source>
        <dbReference type="Proteomes" id="UP001529510"/>
    </source>
</evidence>